<feature type="compositionally biased region" description="Basic and acidic residues" evidence="8">
    <location>
        <begin position="36"/>
        <end position="45"/>
    </location>
</feature>
<evidence type="ECO:0000256" key="7">
    <source>
        <dbReference type="RuleBase" id="RU364114"/>
    </source>
</evidence>
<dbReference type="PANTHER" id="PTHR12049:SF7">
    <property type="entry name" value="PROTEIN ARGININE METHYLTRANSFERASE NDUFAF7, MITOCHONDRIAL"/>
    <property type="match status" value="1"/>
</dbReference>
<evidence type="ECO:0000256" key="4">
    <source>
        <dbReference type="ARBA" id="ARBA00022679"/>
    </source>
</evidence>
<dbReference type="GO" id="GO:0032981">
    <property type="term" value="P:mitochondrial respiratory chain complex I assembly"/>
    <property type="evidence" value="ECO:0007669"/>
    <property type="project" value="TreeGrafter"/>
</dbReference>
<dbReference type="HOGENOM" id="CLU_024840_3_2_1"/>
<dbReference type="EMBL" id="CP000586">
    <property type="protein sequence ID" value="ABO96692.1"/>
    <property type="molecule type" value="Genomic_DNA"/>
</dbReference>
<evidence type="ECO:0000256" key="1">
    <source>
        <dbReference type="ARBA" id="ARBA00004173"/>
    </source>
</evidence>
<evidence type="ECO:0000256" key="3">
    <source>
        <dbReference type="ARBA" id="ARBA00022603"/>
    </source>
</evidence>
<evidence type="ECO:0000256" key="2">
    <source>
        <dbReference type="ARBA" id="ARBA00005891"/>
    </source>
</evidence>
<dbReference type="InterPro" id="IPR029063">
    <property type="entry name" value="SAM-dependent_MTases_sf"/>
</dbReference>
<dbReference type="GO" id="GO:0005739">
    <property type="term" value="C:mitochondrion"/>
    <property type="evidence" value="ECO:0007669"/>
    <property type="project" value="UniProtKB-SubCell"/>
</dbReference>
<accession>A4RYI7</accession>
<proteinExistence type="inferred from homology"/>
<keyword evidence="4 7" id="KW-0808">Transferase</keyword>
<dbReference type="GO" id="GO:0035243">
    <property type="term" value="F:protein-arginine omega-N symmetric methyltransferase activity"/>
    <property type="evidence" value="ECO:0007669"/>
    <property type="project" value="UniProtKB-EC"/>
</dbReference>
<dbReference type="RefSeq" id="XP_001418399.1">
    <property type="nucleotide sequence ID" value="XM_001418362.1"/>
</dbReference>
<dbReference type="InterPro" id="IPR038375">
    <property type="entry name" value="NDUFAF7_sf"/>
</dbReference>
<reference evidence="9 10" key="1">
    <citation type="journal article" date="2007" name="Proc. Natl. Acad. Sci. U.S.A.">
        <title>The tiny eukaryote Ostreococcus provides genomic insights into the paradox of plankton speciation.</title>
        <authorList>
            <person name="Palenik B."/>
            <person name="Grimwood J."/>
            <person name="Aerts A."/>
            <person name="Rouze P."/>
            <person name="Salamov A."/>
            <person name="Putnam N."/>
            <person name="Dupont C."/>
            <person name="Jorgensen R."/>
            <person name="Derelle E."/>
            <person name="Rombauts S."/>
            <person name="Zhou K."/>
            <person name="Otillar R."/>
            <person name="Merchant S.S."/>
            <person name="Podell S."/>
            <person name="Gaasterland T."/>
            <person name="Napoli C."/>
            <person name="Gendler K."/>
            <person name="Manuell A."/>
            <person name="Tai V."/>
            <person name="Vallon O."/>
            <person name="Piganeau G."/>
            <person name="Jancek S."/>
            <person name="Heijde M."/>
            <person name="Jabbari K."/>
            <person name="Bowler C."/>
            <person name="Lohr M."/>
            <person name="Robbens S."/>
            <person name="Werner G."/>
            <person name="Dubchak I."/>
            <person name="Pazour G.J."/>
            <person name="Ren Q."/>
            <person name="Paulsen I."/>
            <person name="Delwiche C."/>
            <person name="Schmutz J."/>
            <person name="Rokhsar D."/>
            <person name="Van de Peer Y."/>
            <person name="Moreau H."/>
            <person name="Grigoriev I.V."/>
        </authorList>
    </citation>
    <scope>NUCLEOTIDE SEQUENCE [LARGE SCALE GENOMIC DNA]</scope>
    <source>
        <strain evidence="9 10">CCE9901</strain>
    </source>
</reference>
<dbReference type="EC" id="2.1.1.320" evidence="7"/>
<evidence type="ECO:0000256" key="5">
    <source>
        <dbReference type="ARBA" id="ARBA00023128"/>
    </source>
</evidence>
<evidence type="ECO:0000256" key="8">
    <source>
        <dbReference type="SAM" id="MobiDB-lite"/>
    </source>
</evidence>
<dbReference type="SUPFAM" id="SSF53335">
    <property type="entry name" value="S-adenosyl-L-methionine-dependent methyltransferases"/>
    <property type="match status" value="1"/>
</dbReference>
<comment type="subcellular location">
    <subcellularLocation>
        <location evidence="1 7">Mitochondrion</location>
    </subcellularLocation>
</comment>
<evidence type="ECO:0000256" key="6">
    <source>
        <dbReference type="ARBA" id="ARBA00048612"/>
    </source>
</evidence>
<feature type="region of interest" description="Disordered" evidence="8">
    <location>
        <begin position="26"/>
        <end position="64"/>
    </location>
</feature>
<sequence length="461" mass="50247">MRRALARAARAIDGERRARGVAIDARARATTTTRTRTRDDGDGGRARARALATTPSREDDGRRGEIAIDRSGLRRALEGRARAGDAREEGTRGGLLGHLERAMKFAGGSIPVSEYVRECLTHPEYGYYMRDADVFGKKGDFVTSPEISQVFGELIGVWAALQYEALGSPDTLRIVEFGPGRGTLMADLLRGTRKFAKFRDAVSVHLIEVSPALRKTQAKTLRCGELETTAAEGNARFVSEINDAEVFWHDGLESVPRGPTLVICHEFFDALPVRQFQRTERGWCEKLITIDSEKADSLRLIELSPPSMTLWDALVDRIEKNSGAVLAIDYGEEGPLGNTLEAIKDHKFVHVLDSPGEADLSAYVDFGALRQIVEEKPQSGVKCYGPVTQQQLLLSLGLVPRLEKLVENASSEAQADELVQGCERLVGDGAGDPESGVAPGMGSRYKAIAMVSRGLPKPVGF</sequence>
<dbReference type="STRING" id="436017.A4RYI7"/>
<dbReference type="OMA" id="YYHPQRN"/>
<dbReference type="AlphaFoldDB" id="A4RYI7"/>
<comment type="function">
    <text evidence="7">Arginine methyltransferase involved in the assembly or stability of mitochondrial NADH:ubiquinone oxidoreductase complex (complex I).</text>
</comment>
<dbReference type="Gramene" id="ABO96692">
    <property type="protein sequence ID" value="ABO96692"/>
    <property type="gene ID" value="OSTLU_41366"/>
</dbReference>
<organism evidence="9 10">
    <name type="scientific">Ostreococcus lucimarinus (strain CCE9901)</name>
    <dbReference type="NCBI Taxonomy" id="436017"/>
    <lineage>
        <taxon>Eukaryota</taxon>
        <taxon>Viridiplantae</taxon>
        <taxon>Chlorophyta</taxon>
        <taxon>Mamiellophyceae</taxon>
        <taxon>Mamiellales</taxon>
        <taxon>Bathycoccaceae</taxon>
        <taxon>Ostreococcus</taxon>
    </lineage>
</organism>
<dbReference type="GeneID" id="5002465"/>
<comment type="similarity">
    <text evidence="2 7">Belongs to the NDUFAF7 family.</text>
</comment>
<gene>
    <name evidence="9" type="ORF">OSTLU_41366</name>
</gene>
<dbReference type="InterPro" id="IPR003788">
    <property type="entry name" value="NDUFAF7"/>
</dbReference>
<dbReference type="eggNOG" id="KOG2901">
    <property type="taxonomic scope" value="Eukaryota"/>
</dbReference>
<keyword evidence="3 7" id="KW-0489">Methyltransferase</keyword>
<dbReference type="KEGG" id="olu:OSTLU_41366"/>
<protein>
    <recommendedName>
        <fullName evidence="7">Protein arginine methyltransferase NDUFAF7</fullName>
        <ecNumber evidence="7">2.1.1.320</ecNumber>
    </recommendedName>
</protein>
<dbReference type="Proteomes" id="UP000001568">
    <property type="component" value="Chromosome 6"/>
</dbReference>
<evidence type="ECO:0000313" key="9">
    <source>
        <dbReference type="EMBL" id="ABO96692.1"/>
    </source>
</evidence>
<dbReference type="Gene3D" id="3.40.50.12710">
    <property type="match status" value="1"/>
</dbReference>
<dbReference type="PANTHER" id="PTHR12049">
    <property type="entry name" value="PROTEIN ARGININE METHYLTRANSFERASE NDUFAF7, MITOCHONDRIAL"/>
    <property type="match status" value="1"/>
</dbReference>
<evidence type="ECO:0000313" key="10">
    <source>
        <dbReference type="Proteomes" id="UP000001568"/>
    </source>
</evidence>
<name>A4RYI7_OSTLU</name>
<dbReference type="OrthoDB" id="438553at2759"/>
<comment type="catalytic activity">
    <reaction evidence="6 7">
        <text>L-arginyl-[protein] + 2 S-adenosyl-L-methionine = N(omega),N(omega)'-dimethyl-L-arginyl-[protein] + 2 S-adenosyl-L-homocysteine + 2 H(+)</text>
        <dbReference type="Rhea" id="RHEA:48108"/>
        <dbReference type="Rhea" id="RHEA-COMP:10532"/>
        <dbReference type="Rhea" id="RHEA-COMP:11992"/>
        <dbReference type="ChEBI" id="CHEBI:15378"/>
        <dbReference type="ChEBI" id="CHEBI:29965"/>
        <dbReference type="ChEBI" id="CHEBI:57856"/>
        <dbReference type="ChEBI" id="CHEBI:59789"/>
        <dbReference type="ChEBI" id="CHEBI:88221"/>
        <dbReference type="EC" id="2.1.1.320"/>
    </reaction>
</comment>
<keyword evidence="5 7" id="KW-0496">Mitochondrion</keyword>
<keyword evidence="10" id="KW-1185">Reference proteome</keyword>
<dbReference type="Pfam" id="PF02636">
    <property type="entry name" value="Methyltransf_28"/>
    <property type="match status" value="2"/>
</dbReference>
<dbReference type="GO" id="GO:0032259">
    <property type="term" value="P:methylation"/>
    <property type="evidence" value="ECO:0007669"/>
    <property type="project" value="UniProtKB-KW"/>
</dbReference>